<proteinExistence type="predicted"/>
<feature type="domain" description="PrcB C-terminal" evidence="3">
    <location>
        <begin position="228"/>
        <end position="276"/>
    </location>
</feature>
<protein>
    <submittedName>
        <fullName evidence="4">Protease complex subunit PrcB family protein</fullName>
    </submittedName>
</protein>
<feature type="signal peptide" evidence="1">
    <location>
        <begin position="1"/>
        <end position="25"/>
    </location>
</feature>
<evidence type="ECO:0000313" key="4">
    <source>
        <dbReference type="EMBL" id="NML40308.1"/>
    </source>
</evidence>
<keyword evidence="4" id="KW-0645">Protease</keyword>
<dbReference type="Proteomes" id="UP000583266">
    <property type="component" value="Unassembled WGS sequence"/>
</dbReference>
<comment type="caution">
    <text evidence="4">The sequence shown here is derived from an EMBL/GenBank/DDBJ whole genome shotgun (WGS) entry which is preliminary data.</text>
</comment>
<dbReference type="RefSeq" id="WP_169227417.1">
    <property type="nucleotide sequence ID" value="NZ_JABBGC010000003.1"/>
</dbReference>
<dbReference type="AlphaFoldDB" id="A0A848GXD0"/>
<evidence type="ECO:0000313" key="5">
    <source>
        <dbReference type="Proteomes" id="UP000583266"/>
    </source>
</evidence>
<feature type="domain" description="SLH" evidence="2">
    <location>
        <begin position="155"/>
        <end position="187"/>
    </location>
</feature>
<evidence type="ECO:0000259" key="2">
    <source>
        <dbReference type="Pfam" id="PF00395"/>
    </source>
</evidence>
<sequence length="294" mass="32198">MNRRTVIALPLVCLTLQSHPLVSRAADVHPATETVTAAMNMADQAKAAKVITYGQGVDLIVKALGLNIDNIRFIKEPKATDYCEFADNKAAYASSVIIAANNGITLDRKQRFNTPMTREQFALALEEAIEHTGPYPMNMMWINIGDAAAFVNKDKANNAVQALIKFGVVALERNNFRPRANVTPAEANAMVAKAAKFVKEHKERVEEHQQQSEVTVTSTPVNAQVNSVVLSRGSQPNSGYQIAITGIDFAEGTATVRYKLTNPEPGKMYMQMITEPKAETFVGSAYKVVLQQDK</sequence>
<keyword evidence="5" id="KW-1185">Reference proteome</keyword>
<feature type="chain" id="PRO_5032784460" evidence="1">
    <location>
        <begin position="26"/>
        <end position="294"/>
    </location>
</feature>
<dbReference type="GO" id="GO:0008233">
    <property type="term" value="F:peptidase activity"/>
    <property type="evidence" value="ECO:0007669"/>
    <property type="project" value="UniProtKB-KW"/>
</dbReference>
<dbReference type="Pfam" id="PF00395">
    <property type="entry name" value="SLH"/>
    <property type="match status" value="1"/>
</dbReference>
<evidence type="ECO:0000259" key="3">
    <source>
        <dbReference type="Pfam" id="PF14343"/>
    </source>
</evidence>
<name>A0A848GXD0_9BACT</name>
<dbReference type="GO" id="GO:0006508">
    <property type="term" value="P:proteolysis"/>
    <property type="evidence" value="ECO:0007669"/>
    <property type="project" value="UniProtKB-KW"/>
</dbReference>
<dbReference type="EMBL" id="JABBGC010000003">
    <property type="protein sequence ID" value="NML40308.1"/>
    <property type="molecule type" value="Genomic_DNA"/>
</dbReference>
<keyword evidence="1" id="KW-0732">Signal</keyword>
<dbReference type="InterPro" id="IPR001119">
    <property type="entry name" value="SLH_dom"/>
</dbReference>
<accession>A0A848GXD0</accession>
<evidence type="ECO:0000256" key="1">
    <source>
        <dbReference type="SAM" id="SignalP"/>
    </source>
</evidence>
<reference evidence="4 5" key="1">
    <citation type="submission" date="2020-04" db="EMBL/GenBank/DDBJ databases">
        <title>Chitinophaga sp. G-6-1-13 sp. nov., isolated from soil.</title>
        <authorList>
            <person name="Dahal R.H."/>
            <person name="Chaudhary D.K."/>
        </authorList>
    </citation>
    <scope>NUCLEOTIDE SEQUENCE [LARGE SCALE GENOMIC DNA]</scope>
    <source>
        <strain evidence="4 5">G-6-1-13</strain>
    </source>
</reference>
<dbReference type="Pfam" id="PF14343">
    <property type="entry name" value="PrcB_C"/>
    <property type="match status" value="1"/>
</dbReference>
<gene>
    <name evidence="4" type="ORF">HHL17_24135</name>
</gene>
<keyword evidence="4" id="KW-0378">Hydrolase</keyword>
<dbReference type="InterPro" id="IPR025748">
    <property type="entry name" value="PrcB_C_dom"/>
</dbReference>
<organism evidence="4 5">
    <name type="scientific">Chitinophaga fulva</name>
    <dbReference type="NCBI Taxonomy" id="2728842"/>
    <lineage>
        <taxon>Bacteria</taxon>
        <taxon>Pseudomonadati</taxon>
        <taxon>Bacteroidota</taxon>
        <taxon>Chitinophagia</taxon>
        <taxon>Chitinophagales</taxon>
        <taxon>Chitinophagaceae</taxon>
        <taxon>Chitinophaga</taxon>
    </lineage>
</organism>